<dbReference type="EMBL" id="JARQZJ010000136">
    <property type="protein sequence ID" value="KAK9892589.1"/>
    <property type="molecule type" value="Genomic_DNA"/>
</dbReference>
<evidence type="ECO:0000313" key="1">
    <source>
        <dbReference type="EMBL" id="KAK9892589.1"/>
    </source>
</evidence>
<evidence type="ECO:0008006" key="3">
    <source>
        <dbReference type="Google" id="ProtNLM"/>
    </source>
</evidence>
<accession>A0AAW1VJ70</accession>
<protein>
    <recommendedName>
        <fullName evidence="3">Endonuclease/exonuclease/phosphatase domain-containing protein</fullName>
    </recommendedName>
</protein>
<evidence type="ECO:0000313" key="2">
    <source>
        <dbReference type="Proteomes" id="UP001431783"/>
    </source>
</evidence>
<gene>
    <name evidence="1" type="ORF">WA026_020971</name>
</gene>
<proteinExistence type="predicted"/>
<comment type="caution">
    <text evidence="1">The sequence shown here is derived from an EMBL/GenBank/DDBJ whole genome shotgun (WGS) entry which is preliminary data.</text>
</comment>
<organism evidence="1 2">
    <name type="scientific">Henosepilachna vigintioctopunctata</name>
    <dbReference type="NCBI Taxonomy" id="420089"/>
    <lineage>
        <taxon>Eukaryota</taxon>
        <taxon>Metazoa</taxon>
        <taxon>Ecdysozoa</taxon>
        <taxon>Arthropoda</taxon>
        <taxon>Hexapoda</taxon>
        <taxon>Insecta</taxon>
        <taxon>Pterygota</taxon>
        <taxon>Neoptera</taxon>
        <taxon>Endopterygota</taxon>
        <taxon>Coleoptera</taxon>
        <taxon>Polyphaga</taxon>
        <taxon>Cucujiformia</taxon>
        <taxon>Coccinelloidea</taxon>
        <taxon>Coccinellidae</taxon>
        <taxon>Epilachninae</taxon>
        <taxon>Epilachnini</taxon>
        <taxon>Henosepilachna</taxon>
    </lineage>
</organism>
<reference evidence="1 2" key="1">
    <citation type="submission" date="2023-03" db="EMBL/GenBank/DDBJ databases">
        <title>Genome insight into feeding habits of ladybird beetles.</title>
        <authorList>
            <person name="Li H.-S."/>
            <person name="Huang Y.-H."/>
            <person name="Pang H."/>
        </authorList>
    </citation>
    <scope>NUCLEOTIDE SEQUENCE [LARGE SCALE GENOMIC DNA]</scope>
    <source>
        <strain evidence="1">SYSU_2023b</strain>
        <tissue evidence="1">Whole body</tissue>
    </source>
</reference>
<sequence length="151" mass="17095">MPSVLEEGHLAKISKGVDRVELHRNCGGGGHQAKVWGIHLAAQDYAWAEASKDQDDLIIVLEPNRKLCSTGSWITELDIVVALWVNKGMEVENVQRRSGYVRIQLAAEIRRYLWEARKCRDRALIVGDINAMSPQWDPLLLIRGVPMSRIR</sequence>
<dbReference type="Proteomes" id="UP001431783">
    <property type="component" value="Unassembled WGS sequence"/>
</dbReference>
<name>A0AAW1VJ70_9CUCU</name>
<dbReference type="AlphaFoldDB" id="A0AAW1VJ70"/>
<keyword evidence="2" id="KW-1185">Reference proteome</keyword>